<dbReference type="RefSeq" id="WP_154504009.1">
    <property type="nucleotide sequence ID" value="NZ_JAQXPC010000045.1"/>
</dbReference>
<sequence length="217" mass="23693">MSDIETRGFITEKLYPANGRSAQDTAYALAKYLDTDKHMITQIMRTRQGYLVQCKGDANMEWTKYVGMDAAVSIRINEEDANLRISVAAEKWVEKAGFAALGIVFSPLLVTAGLGAVRQFGLFDDIFRFLDSYIGAEPLETTTSNPFTGKNAKDADSTVSSDSVTCPSCGALNKPDAKFCRKCGKPMQISGEKHCPNCGEVVDEDDSFCPNCGQKLN</sequence>
<evidence type="ECO:0000313" key="2">
    <source>
        <dbReference type="EMBL" id="MSS58292.1"/>
    </source>
</evidence>
<dbReference type="AlphaFoldDB" id="A0A7X2TF60"/>
<dbReference type="Gene3D" id="4.10.1060.50">
    <property type="match status" value="1"/>
</dbReference>
<evidence type="ECO:0000259" key="1">
    <source>
        <dbReference type="Pfam" id="PF12773"/>
    </source>
</evidence>
<dbReference type="Pfam" id="PF12773">
    <property type="entry name" value="DZR"/>
    <property type="match status" value="1"/>
</dbReference>
<evidence type="ECO:0000313" key="3">
    <source>
        <dbReference type="Proteomes" id="UP000461880"/>
    </source>
</evidence>
<reference evidence="2 3" key="1">
    <citation type="submission" date="2019-08" db="EMBL/GenBank/DDBJ databases">
        <title>In-depth cultivation of the pig gut microbiome towards novel bacterial diversity and tailored functional studies.</title>
        <authorList>
            <person name="Wylensek D."/>
            <person name="Hitch T.C.A."/>
            <person name="Clavel T."/>
        </authorList>
    </citation>
    <scope>NUCLEOTIDE SEQUENCE [LARGE SCALE GENOMIC DNA]</scope>
    <source>
        <strain evidence="2 3">Oil+RF-744-GAM-WT-6</strain>
    </source>
</reference>
<comment type="caution">
    <text evidence="2">The sequence shown here is derived from an EMBL/GenBank/DDBJ whole genome shotgun (WGS) entry which is preliminary data.</text>
</comment>
<organism evidence="2 3">
    <name type="scientific">Stecheria intestinalis</name>
    <dbReference type="NCBI Taxonomy" id="2606630"/>
    <lineage>
        <taxon>Bacteria</taxon>
        <taxon>Bacillati</taxon>
        <taxon>Bacillota</taxon>
        <taxon>Erysipelotrichia</taxon>
        <taxon>Erysipelotrichales</taxon>
        <taxon>Erysipelotrichaceae</taxon>
        <taxon>Stecheria</taxon>
    </lineage>
</organism>
<gene>
    <name evidence="2" type="ORF">FYJ51_05160</name>
</gene>
<protein>
    <submittedName>
        <fullName evidence="2">Zinc ribbon domain-containing protein</fullName>
    </submittedName>
</protein>
<accession>A0A7X2TF60</accession>
<feature type="domain" description="DZANK-type" evidence="1">
    <location>
        <begin position="166"/>
        <end position="213"/>
    </location>
</feature>
<proteinExistence type="predicted"/>
<dbReference type="Proteomes" id="UP000461880">
    <property type="component" value="Unassembled WGS sequence"/>
</dbReference>
<dbReference type="InterPro" id="IPR038587">
    <property type="entry name" value="Ribosomal_eL40_sf"/>
</dbReference>
<dbReference type="InterPro" id="IPR025874">
    <property type="entry name" value="DZR"/>
</dbReference>
<keyword evidence="3" id="KW-1185">Reference proteome</keyword>
<dbReference type="EMBL" id="VUMN01000009">
    <property type="protein sequence ID" value="MSS58292.1"/>
    <property type="molecule type" value="Genomic_DNA"/>
</dbReference>
<name>A0A7X2TF60_9FIRM</name>